<dbReference type="InterPro" id="IPR036397">
    <property type="entry name" value="RNaseH_sf"/>
</dbReference>
<gene>
    <name evidence="1" type="ORF">ANN_14146</name>
</gene>
<dbReference type="EMBL" id="JAJSOF020000019">
    <property type="protein sequence ID" value="KAJ4438207.1"/>
    <property type="molecule type" value="Genomic_DNA"/>
</dbReference>
<evidence type="ECO:0000313" key="2">
    <source>
        <dbReference type="Proteomes" id="UP001148838"/>
    </source>
</evidence>
<dbReference type="Pfam" id="PF01359">
    <property type="entry name" value="Transposase_1"/>
    <property type="match status" value="1"/>
</dbReference>
<dbReference type="Proteomes" id="UP001148838">
    <property type="component" value="Unassembled WGS sequence"/>
</dbReference>
<organism evidence="1 2">
    <name type="scientific">Periplaneta americana</name>
    <name type="common">American cockroach</name>
    <name type="synonym">Blatta americana</name>
    <dbReference type="NCBI Taxonomy" id="6978"/>
    <lineage>
        <taxon>Eukaryota</taxon>
        <taxon>Metazoa</taxon>
        <taxon>Ecdysozoa</taxon>
        <taxon>Arthropoda</taxon>
        <taxon>Hexapoda</taxon>
        <taxon>Insecta</taxon>
        <taxon>Pterygota</taxon>
        <taxon>Neoptera</taxon>
        <taxon>Polyneoptera</taxon>
        <taxon>Dictyoptera</taxon>
        <taxon>Blattodea</taxon>
        <taxon>Blattoidea</taxon>
        <taxon>Blattidae</taxon>
        <taxon>Blattinae</taxon>
        <taxon>Periplaneta</taxon>
    </lineage>
</organism>
<evidence type="ECO:0000313" key="1">
    <source>
        <dbReference type="EMBL" id="KAJ4438207.1"/>
    </source>
</evidence>
<proteinExistence type="predicted"/>
<comment type="caution">
    <text evidence="1">The sequence shown here is derived from an EMBL/GenBank/DDBJ whole genome shotgun (WGS) entry which is preliminary data.</text>
</comment>
<dbReference type="Gene3D" id="3.30.420.10">
    <property type="entry name" value="Ribonuclease H-like superfamily/Ribonuclease H"/>
    <property type="match status" value="1"/>
</dbReference>
<sequence>MAGLCEGGSEPPGSLKAIISSPRLTVGMKILTAARCPTQFQVMVTGVAQAVALFLPDPELRSGVGSIPTCADNLVGFIPMFSPTLRRISTVSDLFPLKKLALQNLLNLSQLPIKTKEGLLLADLMPHGTIINSDAYVATLKKLQTRLSRVRRHRKKQDILLLHDNAQPYVSHKTTDQIRKFG</sequence>
<accession>A0ABQ8SVJ6</accession>
<protein>
    <submittedName>
        <fullName evidence="1">Uncharacterized protein</fullName>
    </submittedName>
</protein>
<reference evidence="1 2" key="1">
    <citation type="journal article" date="2022" name="Allergy">
        <title>Genome assembly and annotation of Periplaneta americana reveal a comprehensive cockroach allergen profile.</title>
        <authorList>
            <person name="Wang L."/>
            <person name="Xiong Q."/>
            <person name="Saelim N."/>
            <person name="Wang L."/>
            <person name="Nong W."/>
            <person name="Wan A.T."/>
            <person name="Shi M."/>
            <person name="Liu X."/>
            <person name="Cao Q."/>
            <person name="Hui J.H.L."/>
            <person name="Sookrung N."/>
            <person name="Leung T.F."/>
            <person name="Tungtrongchitr A."/>
            <person name="Tsui S.K.W."/>
        </authorList>
    </citation>
    <scope>NUCLEOTIDE SEQUENCE [LARGE SCALE GENOMIC DNA]</scope>
    <source>
        <strain evidence="1">PWHHKU_190912</strain>
    </source>
</reference>
<dbReference type="InterPro" id="IPR001888">
    <property type="entry name" value="Transposase_1"/>
</dbReference>
<name>A0ABQ8SVJ6_PERAM</name>
<keyword evidence="2" id="KW-1185">Reference proteome</keyword>